<accession>A0A967AFV2</accession>
<dbReference type="PROSITE" id="PS00924">
    <property type="entry name" value="ASP_GLU_RACEMASE_2"/>
    <property type="match status" value="1"/>
</dbReference>
<keyword evidence="2 3" id="KW-0413">Isomerase</keyword>
<dbReference type="EC" id="5.1.1.-" evidence="3"/>
<protein>
    <submittedName>
        <fullName evidence="3">Amino acid racemase</fullName>
        <ecNumber evidence="3">5.1.1.-</ecNumber>
    </submittedName>
</protein>
<dbReference type="NCBIfam" id="TIGR00035">
    <property type="entry name" value="asp_race"/>
    <property type="match status" value="1"/>
</dbReference>
<dbReference type="PANTHER" id="PTHR21198">
    <property type="entry name" value="GLUTAMATE RACEMASE"/>
    <property type="match status" value="1"/>
</dbReference>
<name>A0A967AFV2_9FLAO</name>
<dbReference type="InterPro" id="IPR004380">
    <property type="entry name" value="Asp_race"/>
</dbReference>
<reference evidence="3" key="1">
    <citation type="submission" date="2020-03" db="EMBL/GenBank/DDBJ databases">
        <title>Psychroflexus Maritimus sp. nov., isolate from marine sediment.</title>
        <authorList>
            <person name="Zhong Y.-L."/>
        </authorList>
    </citation>
    <scope>NUCLEOTIDE SEQUENCE</scope>
    <source>
        <strain evidence="3">C1</strain>
    </source>
</reference>
<gene>
    <name evidence="3" type="ORF">G7034_05715</name>
</gene>
<evidence type="ECO:0000256" key="2">
    <source>
        <dbReference type="ARBA" id="ARBA00023235"/>
    </source>
</evidence>
<dbReference type="Proteomes" id="UP000643701">
    <property type="component" value="Unassembled WGS sequence"/>
</dbReference>
<evidence type="ECO:0000313" key="3">
    <source>
        <dbReference type="EMBL" id="NGZ89746.1"/>
    </source>
</evidence>
<sequence length="225" mass="25351">MKTLGIIGGTSYHSTVEYYKEINRLVSEQIGSDQNPELIIYSINIDVMRRQNIDEINAKYLEVAKKLEQAGAKAIIIAANTPHMAVNYVQPKITIPFLHIGDAVAKEAQKLKLKKLLLLGNKPTMTKAFLKEYLREKYAIEVIIPDQTNIEQSHHYVSKELTQGVFTQAAKTYYKQLIENYHKQADGVILGCTELPLLLNNEKLSLQAIATTNLHINLAVSFIIT</sequence>
<evidence type="ECO:0000313" key="4">
    <source>
        <dbReference type="Proteomes" id="UP000643701"/>
    </source>
</evidence>
<dbReference type="RefSeq" id="WP_166400008.1">
    <property type="nucleotide sequence ID" value="NZ_JAANAS010000041.1"/>
</dbReference>
<dbReference type="InterPro" id="IPR015942">
    <property type="entry name" value="Asp/Glu/hydantoin_racemase"/>
</dbReference>
<dbReference type="Gene3D" id="3.40.50.1860">
    <property type="match status" value="2"/>
</dbReference>
<dbReference type="AlphaFoldDB" id="A0A967AFV2"/>
<dbReference type="PANTHER" id="PTHR21198:SF7">
    <property type="entry name" value="ASPARTATE-GLUTAMATE RACEMASE FAMILY"/>
    <property type="match status" value="1"/>
</dbReference>
<proteinExistence type="inferred from homology"/>
<organism evidence="3 4">
    <name type="scientific">Psychroflexus maritimus</name>
    <dbReference type="NCBI Taxonomy" id="2714865"/>
    <lineage>
        <taxon>Bacteria</taxon>
        <taxon>Pseudomonadati</taxon>
        <taxon>Bacteroidota</taxon>
        <taxon>Flavobacteriia</taxon>
        <taxon>Flavobacteriales</taxon>
        <taxon>Flavobacteriaceae</taxon>
        <taxon>Psychroflexus</taxon>
    </lineage>
</organism>
<dbReference type="GO" id="GO:0047661">
    <property type="term" value="F:amino-acid racemase activity"/>
    <property type="evidence" value="ECO:0007669"/>
    <property type="project" value="InterPro"/>
</dbReference>
<comment type="caution">
    <text evidence="3">The sequence shown here is derived from an EMBL/GenBank/DDBJ whole genome shotgun (WGS) entry which is preliminary data.</text>
</comment>
<dbReference type="InterPro" id="IPR001920">
    <property type="entry name" value="Asp/Glu_race"/>
</dbReference>
<comment type="similarity">
    <text evidence="1">Belongs to the aspartate/glutamate racemases family.</text>
</comment>
<dbReference type="EMBL" id="JAANAS010000041">
    <property type="protein sequence ID" value="NGZ89746.1"/>
    <property type="molecule type" value="Genomic_DNA"/>
</dbReference>
<dbReference type="Pfam" id="PF01177">
    <property type="entry name" value="Asp_Glu_race"/>
    <property type="match status" value="1"/>
</dbReference>
<evidence type="ECO:0000256" key="1">
    <source>
        <dbReference type="ARBA" id="ARBA00007847"/>
    </source>
</evidence>
<dbReference type="SUPFAM" id="SSF53681">
    <property type="entry name" value="Aspartate/glutamate racemase"/>
    <property type="match status" value="2"/>
</dbReference>
<dbReference type="InterPro" id="IPR033134">
    <property type="entry name" value="Asp/Glu_racemase_AS_2"/>
</dbReference>
<keyword evidence="4" id="KW-1185">Reference proteome</keyword>